<dbReference type="GO" id="GO:0016757">
    <property type="term" value="F:glycosyltransferase activity"/>
    <property type="evidence" value="ECO:0007669"/>
    <property type="project" value="TreeGrafter"/>
</dbReference>
<dbReference type="HOGENOM" id="CLU_009583_28_2_10"/>
<evidence type="ECO:0000313" key="2">
    <source>
        <dbReference type="Proteomes" id="UP000002709"/>
    </source>
</evidence>
<dbReference type="Proteomes" id="UP000002709">
    <property type="component" value="Chromosome"/>
</dbReference>
<dbReference type="InterPro" id="IPR050194">
    <property type="entry name" value="Glycosyltransferase_grp1"/>
</dbReference>
<dbReference type="PANTHER" id="PTHR45947:SF3">
    <property type="entry name" value="SULFOQUINOVOSYL TRANSFERASE SQD2"/>
    <property type="match status" value="1"/>
</dbReference>
<dbReference type="KEGG" id="plt:Plut_1862"/>
<reference evidence="2" key="1">
    <citation type="submission" date="2005-08" db="EMBL/GenBank/DDBJ databases">
        <title>Complete sequence of Pelodictyon luteolum DSM 273.</title>
        <authorList>
            <consortium name="US DOE Joint Genome Institute"/>
            <person name="Copeland A."/>
            <person name="Lucas S."/>
            <person name="Lapidus A."/>
            <person name="Barry K."/>
            <person name="Detter J.C."/>
            <person name="Glavina T."/>
            <person name="Hammon N."/>
            <person name="Israni S."/>
            <person name="Pitluck S."/>
            <person name="Bryant D."/>
            <person name="Schmutz J."/>
            <person name="Larimer F."/>
            <person name="Land M."/>
            <person name="Kyrpides N."/>
            <person name="Ivanova N."/>
            <person name="Richardson P."/>
        </authorList>
    </citation>
    <scope>NUCLEOTIDE SEQUENCE [LARGE SCALE GENOMIC DNA]</scope>
    <source>
        <strain evidence="2">DSM 273 / BCRC 81028 / 2530</strain>
    </source>
</reference>
<dbReference type="AlphaFoldDB" id="Q3B1S1"/>
<dbReference type="CAZy" id="GT4">
    <property type="family name" value="Glycosyltransferase Family 4"/>
</dbReference>
<dbReference type="STRING" id="319225.Plut_1862"/>
<evidence type="ECO:0000313" key="1">
    <source>
        <dbReference type="EMBL" id="ABB24710.1"/>
    </source>
</evidence>
<dbReference type="PANTHER" id="PTHR45947">
    <property type="entry name" value="SULFOQUINOVOSYL TRANSFERASE SQD2"/>
    <property type="match status" value="1"/>
</dbReference>
<gene>
    <name evidence="1" type="ordered locus">Plut_1862</name>
</gene>
<keyword evidence="2" id="KW-1185">Reference proteome</keyword>
<accession>Q3B1S1</accession>
<dbReference type="EMBL" id="CP000096">
    <property type="protein sequence ID" value="ABB24710.1"/>
    <property type="molecule type" value="Genomic_DNA"/>
</dbReference>
<organism evidence="1 2">
    <name type="scientific">Chlorobium luteolum (strain DSM 273 / BCRC 81028 / 2530)</name>
    <name type="common">Pelodictyon luteolum</name>
    <dbReference type="NCBI Taxonomy" id="319225"/>
    <lineage>
        <taxon>Bacteria</taxon>
        <taxon>Pseudomonadati</taxon>
        <taxon>Chlorobiota</taxon>
        <taxon>Chlorobiia</taxon>
        <taxon>Chlorobiales</taxon>
        <taxon>Chlorobiaceae</taxon>
        <taxon>Chlorobium/Pelodictyon group</taxon>
        <taxon>Pelodictyon</taxon>
    </lineage>
</organism>
<proteinExistence type="predicted"/>
<dbReference type="Gene3D" id="3.40.50.2000">
    <property type="entry name" value="Glycogen Phosphorylase B"/>
    <property type="match status" value="2"/>
</dbReference>
<dbReference type="CDD" id="cd03825">
    <property type="entry name" value="GT4_WcaC-like"/>
    <property type="match status" value="1"/>
</dbReference>
<protein>
    <submittedName>
        <fullName evidence="1">Probable glucosyltransferase</fullName>
    </submittedName>
</protein>
<dbReference type="Pfam" id="PF13692">
    <property type="entry name" value="Glyco_trans_1_4"/>
    <property type="match status" value="1"/>
</dbReference>
<dbReference type="eggNOG" id="COG0438">
    <property type="taxonomic scope" value="Bacteria"/>
</dbReference>
<keyword evidence="1" id="KW-0808">Transferase</keyword>
<name>Q3B1S1_CHLL3</name>
<dbReference type="SUPFAM" id="SSF53756">
    <property type="entry name" value="UDP-Glycosyltransferase/glycogen phosphorylase"/>
    <property type="match status" value="1"/>
</dbReference>
<sequence length="405" mass="44861">MHLVAGELTGGAARGAYWLHRGLREIGVDSHVLTNGRETYGDPSVTSLCKSGADKVRIALSNRMANLPIHLYRKRQGLIYNTGVNGIDITRHPLYESADIIHLHWINGLVSMHSLRKVKKPLIWTMRDMWPMTGGCHYAMECDRYKTGCGKCPQLGSTHEWDLSALVVQYKRKCLPANIKFVGISEWLSSCAAQSSVFRGHDVRTISNNIDTSQFAPVEKGAARRLLGLDTGKKIVLVGANNISGFYKGFGLFCEALRYVNTGDLHLLVFGRSEKKVLDELCIEFTELGRLTDTVALRLAYSAADVFVAPSRMDAFGKTLVESMSCGTPVVCFDATGPKDIVQHNITGYKAAAFDPVDLATGIRWVLDRSSDGYRELCDASRSRAIEQFDSIVSARQYQNLYQSL</sequence>